<dbReference type="PANTHER" id="PTHR30250">
    <property type="entry name" value="PST FAMILY PREDICTED COLANIC ACID TRANSPORTER"/>
    <property type="match status" value="1"/>
</dbReference>
<feature type="transmembrane region" description="Helical" evidence="6">
    <location>
        <begin position="153"/>
        <end position="172"/>
    </location>
</feature>
<evidence type="ECO:0000256" key="2">
    <source>
        <dbReference type="ARBA" id="ARBA00022475"/>
    </source>
</evidence>
<keyword evidence="5 6" id="KW-0472">Membrane</keyword>
<feature type="transmembrane region" description="Helical" evidence="6">
    <location>
        <begin position="245"/>
        <end position="265"/>
    </location>
</feature>
<dbReference type="PANTHER" id="PTHR30250:SF11">
    <property type="entry name" value="O-ANTIGEN TRANSPORTER-RELATED"/>
    <property type="match status" value="1"/>
</dbReference>
<feature type="transmembrane region" description="Helical" evidence="6">
    <location>
        <begin position="368"/>
        <end position="387"/>
    </location>
</feature>
<dbReference type="Proteomes" id="UP000479132">
    <property type="component" value="Unassembled WGS sequence"/>
</dbReference>
<comment type="caution">
    <text evidence="7">The sequence shown here is derived from an EMBL/GenBank/DDBJ whole genome shotgun (WGS) entry which is preliminary data.</text>
</comment>
<comment type="subcellular location">
    <subcellularLocation>
        <location evidence="1">Cell membrane</location>
        <topology evidence="1">Multi-pass membrane protein</topology>
    </subcellularLocation>
</comment>
<proteinExistence type="predicted"/>
<gene>
    <name evidence="7" type="ORF">G3569_15660</name>
</gene>
<organism evidence="7 8">
    <name type="scientific">Fodinibius halophilus</name>
    <dbReference type="NCBI Taxonomy" id="1736908"/>
    <lineage>
        <taxon>Bacteria</taxon>
        <taxon>Pseudomonadati</taxon>
        <taxon>Balneolota</taxon>
        <taxon>Balneolia</taxon>
        <taxon>Balneolales</taxon>
        <taxon>Balneolaceae</taxon>
        <taxon>Fodinibius</taxon>
    </lineage>
</organism>
<sequence length="494" mass="55749">MGIIIRQSIRNTIISYIGVALGFIITIWIYPNILLPEQYGLTRVLLSLAMVSTQLANLGTQNTIIRYFPIFRNKENKHHGSLFLSLAVPFIGLFFLTIILYAFRPEITQHFIERSALLVDYYWLILPLAAFILFFHVLSAYVRALYDTVMSSFLMNIVIRVLAAIILVLYLLNWITFFQFMIAFVSTYGIITLWLLIYTLNEFEVNIKPDFQFLRKSLLKSMGNYSLFAFFGGIASILVNNIDIIMLGSLAGLTETGIYAIAFYIGSAITIPRKSVYQISSPLISDAFKKKDLNLIEDIYSRSSINMIIAGGLLFCGVVANIENLMKLLPPAYSGGNLVIIIIASANVFSMATGVNGAIILNSKHYHFDLYSTIFLIFVTIILNYLLIPVYGILGAAIGTATAVILYNFLKLFYVYFRFSMQPFETQILYVLAIGAATMIIISQVPTMFNTYIDLIIRSTIITGLYLSPIIMLNISEQFNQLVFETIKKIKSPF</sequence>
<feature type="transmembrane region" description="Helical" evidence="6">
    <location>
        <begin position="340"/>
        <end position="361"/>
    </location>
</feature>
<feature type="transmembrane region" description="Helical" evidence="6">
    <location>
        <begin position="299"/>
        <end position="320"/>
    </location>
</feature>
<dbReference type="InterPro" id="IPR050833">
    <property type="entry name" value="Poly_Biosynth_Transport"/>
</dbReference>
<evidence type="ECO:0000256" key="1">
    <source>
        <dbReference type="ARBA" id="ARBA00004651"/>
    </source>
</evidence>
<protein>
    <submittedName>
        <fullName evidence="7">Oligosaccharide flippase family protein</fullName>
    </submittedName>
</protein>
<feature type="transmembrane region" description="Helical" evidence="6">
    <location>
        <begin position="222"/>
        <end position="239"/>
    </location>
</feature>
<evidence type="ECO:0000313" key="7">
    <source>
        <dbReference type="EMBL" id="NGP89794.1"/>
    </source>
</evidence>
<reference evidence="7 8" key="1">
    <citation type="submission" date="2020-02" db="EMBL/GenBank/DDBJ databases">
        <title>Aliifodinibius halophilus 2W32, complete genome.</title>
        <authorList>
            <person name="Li Y."/>
            <person name="Wu S."/>
        </authorList>
    </citation>
    <scope>NUCLEOTIDE SEQUENCE [LARGE SCALE GENOMIC DNA]</scope>
    <source>
        <strain evidence="7 8">2W32</strain>
    </source>
</reference>
<dbReference type="EMBL" id="JAALLS010000025">
    <property type="protein sequence ID" value="NGP89794.1"/>
    <property type="molecule type" value="Genomic_DNA"/>
</dbReference>
<keyword evidence="2" id="KW-1003">Cell membrane</keyword>
<feature type="transmembrane region" description="Helical" evidence="6">
    <location>
        <begin position="12"/>
        <end position="30"/>
    </location>
</feature>
<evidence type="ECO:0000313" key="8">
    <source>
        <dbReference type="Proteomes" id="UP000479132"/>
    </source>
</evidence>
<accession>A0A6M1TG65</accession>
<keyword evidence="4 6" id="KW-1133">Transmembrane helix</keyword>
<keyword evidence="8" id="KW-1185">Reference proteome</keyword>
<feature type="transmembrane region" description="Helical" evidence="6">
    <location>
        <begin position="81"/>
        <end position="101"/>
    </location>
</feature>
<evidence type="ECO:0000256" key="4">
    <source>
        <dbReference type="ARBA" id="ARBA00022989"/>
    </source>
</evidence>
<dbReference type="Pfam" id="PF01943">
    <property type="entry name" value="Polysacc_synt"/>
    <property type="match status" value="1"/>
</dbReference>
<dbReference type="GO" id="GO:0005886">
    <property type="term" value="C:plasma membrane"/>
    <property type="evidence" value="ECO:0007669"/>
    <property type="project" value="UniProtKB-SubCell"/>
</dbReference>
<feature type="transmembrane region" description="Helical" evidence="6">
    <location>
        <begin position="428"/>
        <end position="449"/>
    </location>
</feature>
<keyword evidence="3 6" id="KW-0812">Transmembrane</keyword>
<feature type="transmembrane region" description="Helical" evidence="6">
    <location>
        <begin position="42"/>
        <end position="60"/>
    </location>
</feature>
<feature type="transmembrane region" description="Helical" evidence="6">
    <location>
        <begin position="178"/>
        <end position="201"/>
    </location>
</feature>
<evidence type="ECO:0000256" key="6">
    <source>
        <dbReference type="SAM" id="Phobius"/>
    </source>
</evidence>
<dbReference type="RefSeq" id="WP_165270908.1">
    <property type="nucleotide sequence ID" value="NZ_JAALLS010000025.1"/>
</dbReference>
<feature type="transmembrane region" description="Helical" evidence="6">
    <location>
        <begin position="455"/>
        <end position="475"/>
    </location>
</feature>
<dbReference type="InterPro" id="IPR002797">
    <property type="entry name" value="Polysacc_synth"/>
</dbReference>
<evidence type="ECO:0000256" key="5">
    <source>
        <dbReference type="ARBA" id="ARBA00023136"/>
    </source>
</evidence>
<name>A0A6M1TG65_9BACT</name>
<feature type="transmembrane region" description="Helical" evidence="6">
    <location>
        <begin position="393"/>
        <end position="416"/>
    </location>
</feature>
<feature type="transmembrane region" description="Helical" evidence="6">
    <location>
        <begin position="121"/>
        <end position="141"/>
    </location>
</feature>
<dbReference type="AlphaFoldDB" id="A0A6M1TG65"/>
<evidence type="ECO:0000256" key="3">
    <source>
        <dbReference type="ARBA" id="ARBA00022692"/>
    </source>
</evidence>